<dbReference type="GO" id="GO:0005886">
    <property type="term" value="C:plasma membrane"/>
    <property type="evidence" value="ECO:0007669"/>
    <property type="project" value="UniProtKB-SubCell"/>
</dbReference>
<protein>
    <submittedName>
        <fullName evidence="10">Membrane protein</fullName>
    </submittedName>
</protein>
<feature type="domain" description="Phosphotransferase system EIIC" evidence="9">
    <location>
        <begin position="12"/>
        <end position="345"/>
    </location>
</feature>
<feature type="transmembrane region" description="Helical" evidence="8">
    <location>
        <begin position="258"/>
        <end position="278"/>
    </location>
</feature>
<dbReference type="HOGENOM" id="CLU_050996_0_0_9"/>
<feature type="transmembrane region" description="Helical" evidence="8">
    <location>
        <begin position="48"/>
        <end position="71"/>
    </location>
</feature>
<keyword evidence="5 8" id="KW-0812">Transmembrane</keyword>
<evidence type="ECO:0000256" key="2">
    <source>
        <dbReference type="ARBA" id="ARBA00022448"/>
    </source>
</evidence>
<feature type="transmembrane region" description="Helical" evidence="8">
    <location>
        <begin position="307"/>
        <end position="332"/>
    </location>
</feature>
<keyword evidence="11" id="KW-1185">Reference proteome</keyword>
<dbReference type="Pfam" id="PF13303">
    <property type="entry name" value="PTS_EIIC_2"/>
    <property type="match status" value="1"/>
</dbReference>
<sequence>MKKGKLGPKIIMDTLNGLSIGIIVALVPGALINQLVKALLPIAPQLNIILQLTGLAAIMMPVVSGACVGIIGKLTPIQTASIALAAVAGAGNFQFTKQGFIAQGSGDVINTAITIMIAYLIVQLIGQALKAYTILLVPLIVVIVGGGIGHLTLQPISTITKAIGLVVNQLSTLQPIIMGILIGVIFALLIVSPISSVGIATAINLHGIAAGSASVGIVAASFALAIYGWKVNSIGTSLAHFLGSPKMQMANLMPHPKLLIPMSVNAALLGGLAAGLHITGTPTTAGFGFSGLIGPLTALQGMDSNSFANICLVTLIYLVLPIALGLVSNFIFYRQLNFFKPQDFALNYE</sequence>
<dbReference type="AlphaFoldDB" id="A0A0F4LUE1"/>
<feature type="transmembrane region" description="Helical" evidence="8">
    <location>
        <begin position="77"/>
        <end position="96"/>
    </location>
</feature>
<dbReference type="Proteomes" id="UP000033558">
    <property type="component" value="Unassembled WGS sequence"/>
</dbReference>
<gene>
    <name evidence="10" type="ORF">JG30_10260</name>
</gene>
<evidence type="ECO:0000256" key="3">
    <source>
        <dbReference type="ARBA" id="ARBA00022475"/>
    </source>
</evidence>
<evidence type="ECO:0000259" key="9">
    <source>
        <dbReference type="Pfam" id="PF13303"/>
    </source>
</evidence>
<keyword evidence="2" id="KW-0813">Transport</keyword>
<accession>A0A0F4LUE1</accession>
<keyword evidence="6 8" id="KW-1133">Transmembrane helix</keyword>
<dbReference type="RefSeq" id="WP_046316775.1">
    <property type="nucleotide sequence ID" value="NZ_JBHSZT010000001.1"/>
</dbReference>
<dbReference type="PATRIC" id="fig|1218492.5.peg.1168"/>
<comment type="subcellular location">
    <subcellularLocation>
        <location evidence="1">Cell membrane</location>
        <topology evidence="1">Multi-pass membrane protein</topology>
    </subcellularLocation>
</comment>
<comment type="caution">
    <text evidence="10">The sequence shown here is derived from an EMBL/GenBank/DDBJ whole genome shotgun (WGS) entry which is preliminary data.</text>
</comment>
<evidence type="ECO:0000313" key="10">
    <source>
        <dbReference type="EMBL" id="KJY61968.1"/>
    </source>
</evidence>
<dbReference type="EMBL" id="JXJQ01000008">
    <property type="protein sequence ID" value="KJY61968.1"/>
    <property type="molecule type" value="Genomic_DNA"/>
</dbReference>
<dbReference type="GO" id="GO:0008982">
    <property type="term" value="F:protein-N(PI)-phosphohistidine-sugar phosphotransferase activity"/>
    <property type="evidence" value="ECO:0007669"/>
    <property type="project" value="InterPro"/>
</dbReference>
<keyword evidence="3" id="KW-1003">Cell membrane</keyword>
<organism evidence="10 11">
    <name type="scientific">Bombilactobacillus mellifer</name>
    <dbReference type="NCBI Taxonomy" id="1218492"/>
    <lineage>
        <taxon>Bacteria</taxon>
        <taxon>Bacillati</taxon>
        <taxon>Bacillota</taxon>
        <taxon>Bacilli</taxon>
        <taxon>Lactobacillales</taxon>
        <taxon>Lactobacillaceae</taxon>
        <taxon>Bombilactobacillus</taxon>
    </lineage>
</organism>
<keyword evidence="4" id="KW-0762">Sugar transport</keyword>
<feature type="transmembrane region" description="Helical" evidence="8">
    <location>
        <begin position="165"/>
        <end position="191"/>
    </location>
</feature>
<evidence type="ECO:0000256" key="8">
    <source>
        <dbReference type="SAM" id="Phobius"/>
    </source>
</evidence>
<feature type="transmembrane region" description="Helical" evidence="8">
    <location>
        <begin position="203"/>
        <end position="227"/>
    </location>
</feature>
<evidence type="ECO:0000313" key="11">
    <source>
        <dbReference type="Proteomes" id="UP000033558"/>
    </source>
</evidence>
<evidence type="ECO:0000256" key="6">
    <source>
        <dbReference type="ARBA" id="ARBA00022989"/>
    </source>
</evidence>
<feature type="transmembrane region" description="Helical" evidence="8">
    <location>
        <begin position="132"/>
        <end position="153"/>
    </location>
</feature>
<name>A0A0F4LUE1_9LACO</name>
<evidence type="ECO:0000256" key="4">
    <source>
        <dbReference type="ARBA" id="ARBA00022597"/>
    </source>
</evidence>
<feature type="transmembrane region" description="Helical" evidence="8">
    <location>
        <begin position="15"/>
        <end position="36"/>
    </location>
</feature>
<reference evidence="10 11" key="1">
    <citation type="submission" date="2015-01" db="EMBL/GenBank/DDBJ databases">
        <title>Comparative genomics of the lactic acid bacteria isolated from the honey bee gut.</title>
        <authorList>
            <person name="Ellegaard K.M."/>
            <person name="Tamarit D."/>
            <person name="Javelind E."/>
            <person name="Olofsson T."/>
            <person name="Andersson S.G."/>
            <person name="Vasquez A."/>
        </authorList>
    </citation>
    <scope>NUCLEOTIDE SEQUENCE [LARGE SCALE GENOMIC DNA]</scope>
    <source>
        <strain evidence="10 11">Bin4</strain>
    </source>
</reference>
<evidence type="ECO:0000256" key="5">
    <source>
        <dbReference type="ARBA" id="ARBA00022692"/>
    </source>
</evidence>
<evidence type="ECO:0000256" key="1">
    <source>
        <dbReference type="ARBA" id="ARBA00004651"/>
    </source>
</evidence>
<evidence type="ECO:0000256" key="7">
    <source>
        <dbReference type="ARBA" id="ARBA00023136"/>
    </source>
</evidence>
<dbReference type="GO" id="GO:0009401">
    <property type="term" value="P:phosphoenolpyruvate-dependent sugar phosphotransferase system"/>
    <property type="evidence" value="ECO:0007669"/>
    <property type="project" value="InterPro"/>
</dbReference>
<proteinExistence type="predicted"/>
<dbReference type="OrthoDB" id="396983at2"/>
<feature type="transmembrane region" description="Helical" evidence="8">
    <location>
        <begin position="108"/>
        <end position="126"/>
    </location>
</feature>
<dbReference type="InterPro" id="IPR003352">
    <property type="entry name" value="PTS_EIIC"/>
</dbReference>
<keyword evidence="7 8" id="KW-0472">Membrane</keyword>